<keyword evidence="1" id="KW-0812">Transmembrane</keyword>
<keyword evidence="3" id="KW-1185">Reference proteome</keyword>
<dbReference type="EMBL" id="MKGL01000169">
    <property type="protein sequence ID" value="RNF04238.1"/>
    <property type="molecule type" value="Genomic_DNA"/>
</dbReference>
<dbReference type="GeneID" id="40329438"/>
<feature type="transmembrane region" description="Helical" evidence="1">
    <location>
        <begin position="15"/>
        <end position="45"/>
    </location>
</feature>
<proteinExistence type="predicted"/>
<protein>
    <recommendedName>
        <fullName evidence="4">Transmembrane protein</fullName>
    </recommendedName>
</protein>
<evidence type="ECO:0000313" key="2">
    <source>
        <dbReference type="EMBL" id="RNF04238.1"/>
    </source>
</evidence>
<accession>A0A3S5IR41</accession>
<reference evidence="2 3" key="1">
    <citation type="journal article" date="2018" name="BMC Genomics">
        <title>Genomic comparison of Trypanosoma conorhini and Trypanosoma rangeli to Trypanosoma cruzi strains of high and low virulence.</title>
        <authorList>
            <person name="Bradwell K.R."/>
            <person name="Koparde V.N."/>
            <person name="Matveyev A.V."/>
            <person name="Serrano M.G."/>
            <person name="Alves J.M."/>
            <person name="Parikh H."/>
            <person name="Huang B."/>
            <person name="Lee V."/>
            <person name="Espinosa-Alvarez O."/>
            <person name="Ortiz P.A."/>
            <person name="Costa-Martins A.G."/>
            <person name="Teixeira M.M."/>
            <person name="Buck G.A."/>
        </authorList>
    </citation>
    <scope>NUCLEOTIDE SEQUENCE [LARGE SCALE GENOMIC DNA]</scope>
    <source>
        <strain evidence="2 3">AM80</strain>
    </source>
</reference>
<keyword evidence="1" id="KW-0472">Membrane</keyword>
<name>A0A3S5IR41_TRYRA</name>
<keyword evidence="1" id="KW-1133">Transmembrane helix</keyword>
<comment type="caution">
    <text evidence="2">The sequence shown here is derived from an EMBL/GenBank/DDBJ whole genome shotgun (WGS) entry which is preliminary data.</text>
</comment>
<gene>
    <name evidence="2" type="ORF">TraAM80_05505</name>
</gene>
<organism evidence="2 3">
    <name type="scientific">Trypanosoma rangeli</name>
    <dbReference type="NCBI Taxonomy" id="5698"/>
    <lineage>
        <taxon>Eukaryota</taxon>
        <taxon>Discoba</taxon>
        <taxon>Euglenozoa</taxon>
        <taxon>Kinetoplastea</taxon>
        <taxon>Metakinetoplastina</taxon>
        <taxon>Trypanosomatida</taxon>
        <taxon>Trypanosomatidae</taxon>
        <taxon>Trypanosoma</taxon>
        <taxon>Herpetosoma</taxon>
    </lineage>
</organism>
<dbReference type="Proteomes" id="UP000283634">
    <property type="component" value="Unassembled WGS sequence"/>
</dbReference>
<evidence type="ECO:0008006" key="4">
    <source>
        <dbReference type="Google" id="ProtNLM"/>
    </source>
</evidence>
<sequence length="101" mass="11248">MYMHLLVYGSGEGRVVQFVVCILVLCHSHIFDTLLVFAFLLWLLWKWRVNSSRHVEEEEVRRGEWGGEGGSVKGSSLSFISVVSNFVGQVDASACGSARTL</sequence>
<evidence type="ECO:0000313" key="3">
    <source>
        <dbReference type="Proteomes" id="UP000283634"/>
    </source>
</evidence>
<dbReference type="AlphaFoldDB" id="A0A3S5IR41"/>
<dbReference type="RefSeq" id="XP_029237988.1">
    <property type="nucleotide sequence ID" value="XM_029382382.1"/>
</dbReference>
<evidence type="ECO:0000256" key="1">
    <source>
        <dbReference type="SAM" id="Phobius"/>
    </source>
</evidence>